<dbReference type="InterPro" id="IPR035971">
    <property type="entry name" value="CBD_sf"/>
</dbReference>
<dbReference type="InterPro" id="IPR044846">
    <property type="entry name" value="GH10"/>
</dbReference>
<evidence type="ECO:0000256" key="6">
    <source>
        <dbReference type="ARBA" id="ARBA00023326"/>
    </source>
</evidence>
<name>A0A165GRI7_EXIGL</name>
<evidence type="ECO:0000259" key="11">
    <source>
        <dbReference type="PROSITE" id="PS51164"/>
    </source>
</evidence>
<dbReference type="EC" id="3.2.1.8" evidence="8"/>
<evidence type="ECO:0000256" key="1">
    <source>
        <dbReference type="ARBA" id="ARBA00007495"/>
    </source>
</evidence>
<dbReference type="EMBL" id="KV426038">
    <property type="protein sequence ID" value="KZV90902.1"/>
    <property type="molecule type" value="Genomic_DNA"/>
</dbReference>
<dbReference type="InterPro" id="IPR001000">
    <property type="entry name" value="GH10_dom"/>
</dbReference>
<comment type="similarity">
    <text evidence="1 8">Belongs to the glycosyl hydrolase 10 (cellulase F) family.</text>
</comment>
<feature type="compositionally biased region" description="Low complexity" evidence="9">
    <location>
        <begin position="71"/>
        <end position="100"/>
    </location>
</feature>
<dbReference type="PROSITE" id="PS51164">
    <property type="entry name" value="CBM1_2"/>
    <property type="match status" value="1"/>
</dbReference>
<dbReference type="AlphaFoldDB" id="A0A165GRI7"/>
<evidence type="ECO:0000256" key="2">
    <source>
        <dbReference type="ARBA" id="ARBA00022729"/>
    </source>
</evidence>
<dbReference type="PANTHER" id="PTHR31490:SF76">
    <property type="entry name" value="ENDO-1,4-BETA-XYLANASE C"/>
    <property type="match status" value="1"/>
</dbReference>
<feature type="chain" id="PRO_5007858263" description="Beta-xylanase" evidence="10">
    <location>
        <begin position="21"/>
        <end position="399"/>
    </location>
</feature>
<feature type="active site" description="Nucleophile" evidence="7">
    <location>
        <position position="335"/>
    </location>
</feature>
<comment type="catalytic activity">
    <reaction evidence="8">
        <text>Endohydrolysis of (1-&gt;4)-beta-D-xylosidic linkages in xylans.</text>
        <dbReference type="EC" id="3.2.1.8"/>
    </reaction>
</comment>
<evidence type="ECO:0000313" key="14">
    <source>
        <dbReference type="Proteomes" id="UP000077266"/>
    </source>
</evidence>
<gene>
    <name evidence="13" type="ORF">EXIGLDRAFT_719843</name>
</gene>
<feature type="domain" description="CBM1" evidence="11">
    <location>
        <begin position="20"/>
        <end position="56"/>
    </location>
</feature>
<dbReference type="SMART" id="SM00236">
    <property type="entry name" value="fCBD"/>
    <property type="match status" value="1"/>
</dbReference>
<dbReference type="InParanoid" id="A0A165GRI7"/>
<dbReference type="GO" id="GO:0005576">
    <property type="term" value="C:extracellular region"/>
    <property type="evidence" value="ECO:0007669"/>
    <property type="project" value="InterPro"/>
</dbReference>
<sequence length="399" mass="42296">MQKSIAFFALVAALPTAVFGQSQVWGQCGGIGWTGPTTCVSGSSCVKQNDYYSQCLPGASVPTTTTPPPTTTTTTTPPTSSSTSPTTSAPTTTATTGPVTNPNSVHQKFKAHGKLYFGTCSDSNRFNNAQGANITVTDFGQVTPENSMKWDATEPNRGSYNFGGSDALVNFATTNGLMLRGHTFLWAQQIPGWINNIKDAATMTTVIQDHIRTVMTRYKGKVYGWDIVNEHINEDGSIKSTPFTQVLGNDAFRIAFQAARAADPDAKLYINDYNLDSNNAKVQGIVRLVQQLNANGTKLVDGIGSQAHITGGQGSTAQAALTALAAAGVEVAITELDIAQAPSADYTAVVRACLNVPACVGITVWGVRDPDSWRASTNPLLFDANFQPKPAYNAILAML</sequence>
<feature type="region of interest" description="Disordered" evidence="9">
    <location>
        <begin position="58"/>
        <end position="105"/>
    </location>
</feature>
<keyword evidence="14" id="KW-1185">Reference proteome</keyword>
<dbReference type="STRING" id="1314781.A0A165GRI7"/>
<dbReference type="OrthoDB" id="3055998at2759"/>
<protein>
    <recommendedName>
        <fullName evidence="8">Beta-xylanase</fullName>
        <ecNumber evidence="8">3.2.1.8</ecNumber>
    </recommendedName>
</protein>
<feature type="signal peptide" evidence="10">
    <location>
        <begin position="1"/>
        <end position="20"/>
    </location>
</feature>
<dbReference type="PRINTS" id="PR00134">
    <property type="entry name" value="GLHYDRLASE10"/>
</dbReference>
<evidence type="ECO:0000256" key="10">
    <source>
        <dbReference type="SAM" id="SignalP"/>
    </source>
</evidence>
<evidence type="ECO:0000256" key="4">
    <source>
        <dbReference type="ARBA" id="ARBA00023277"/>
    </source>
</evidence>
<dbReference type="Pfam" id="PF00734">
    <property type="entry name" value="CBM_1"/>
    <property type="match status" value="1"/>
</dbReference>
<dbReference type="GO" id="GO:0000272">
    <property type="term" value="P:polysaccharide catabolic process"/>
    <property type="evidence" value="ECO:0007669"/>
    <property type="project" value="UniProtKB-KW"/>
</dbReference>
<dbReference type="PANTHER" id="PTHR31490">
    <property type="entry name" value="GLYCOSYL HYDROLASE"/>
    <property type="match status" value="1"/>
</dbReference>
<dbReference type="SUPFAM" id="SSF51445">
    <property type="entry name" value="(Trans)glycosidases"/>
    <property type="match status" value="1"/>
</dbReference>
<proteinExistence type="inferred from homology"/>
<dbReference type="GO" id="GO:0031176">
    <property type="term" value="F:endo-1,4-beta-xylanase activity"/>
    <property type="evidence" value="ECO:0007669"/>
    <property type="project" value="UniProtKB-EC"/>
</dbReference>
<dbReference type="PROSITE" id="PS00562">
    <property type="entry name" value="CBM1_1"/>
    <property type="match status" value="1"/>
</dbReference>
<dbReference type="GO" id="GO:0030248">
    <property type="term" value="F:cellulose binding"/>
    <property type="evidence" value="ECO:0007669"/>
    <property type="project" value="InterPro"/>
</dbReference>
<evidence type="ECO:0000256" key="5">
    <source>
        <dbReference type="ARBA" id="ARBA00023295"/>
    </source>
</evidence>
<feature type="domain" description="GH10" evidence="12">
    <location>
        <begin position="99"/>
        <end position="398"/>
    </location>
</feature>
<evidence type="ECO:0000313" key="13">
    <source>
        <dbReference type="EMBL" id="KZV90902.1"/>
    </source>
</evidence>
<dbReference type="PROSITE" id="PS00591">
    <property type="entry name" value="GH10_1"/>
    <property type="match status" value="1"/>
</dbReference>
<accession>A0A165GRI7</accession>
<dbReference type="Proteomes" id="UP000077266">
    <property type="component" value="Unassembled WGS sequence"/>
</dbReference>
<evidence type="ECO:0000256" key="8">
    <source>
        <dbReference type="RuleBase" id="RU361174"/>
    </source>
</evidence>
<reference evidence="13 14" key="1">
    <citation type="journal article" date="2016" name="Mol. Biol. Evol.">
        <title>Comparative Genomics of Early-Diverging Mushroom-Forming Fungi Provides Insights into the Origins of Lignocellulose Decay Capabilities.</title>
        <authorList>
            <person name="Nagy L.G."/>
            <person name="Riley R."/>
            <person name="Tritt A."/>
            <person name="Adam C."/>
            <person name="Daum C."/>
            <person name="Floudas D."/>
            <person name="Sun H."/>
            <person name="Yadav J.S."/>
            <person name="Pangilinan J."/>
            <person name="Larsson K.H."/>
            <person name="Matsuura K."/>
            <person name="Barry K."/>
            <person name="Labutti K."/>
            <person name="Kuo R."/>
            <person name="Ohm R.A."/>
            <person name="Bhattacharya S.S."/>
            <person name="Shirouzu T."/>
            <person name="Yoshinaga Y."/>
            <person name="Martin F.M."/>
            <person name="Grigoriev I.V."/>
            <person name="Hibbett D.S."/>
        </authorList>
    </citation>
    <scope>NUCLEOTIDE SEQUENCE [LARGE SCALE GENOMIC DNA]</scope>
    <source>
        <strain evidence="13 14">HHB12029</strain>
    </source>
</reference>
<keyword evidence="5 8" id="KW-0326">Glycosidase</keyword>
<evidence type="ECO:0000256" key="9">
    <source>
        <dbReference type="SAM" id="MobiDB-lite"/>
    </source>
</evidence>
<keyword evidence="4 8" id="KW-0119">Carbohydrate metabolism</keyword>
<keyword evidence="2 10" id="KW-0732">Signal</keyword>
<dbReference type="Gene3D" id="3.20.20.80">
    <property type="entry name" value="Glycosidases"/>
    <property type="match status" value="1"/>
</dbReference>
<organism evidence="13 14">
    <name type="scientific">Exidia glandulosa HHB12029</name>
    <dbReference type="NCBI Taxonomy" id="1314781"/>
    <lineage>
        <taxon>Eukaryota</taxon>
        <taxon>Fungi</taxon>
        <taxon>Dikarya</taxon>
        <taxon>Basidiomycota</taxon>
        <taxon>Agaricomycotina</taxon>
        <taxon>Agaricomycetes</taxon>
        <taxon>Auriculariales</taxon>
        <taxon>Exidiaceae</taxon>
        <taxon>Exidia</taxon>
    </lineage>
</organism>
<dbReference type="InterPro" id="IPR017853">
    <property type="entry name" value="GH"/>
</dbReference>
<dbReference type="InterPro" id="IPR031158">
    <property type="entry name" value="GH10_AS"/>
</dbReference>
<keyword evidence="3 8" id="KW-0378">Hydrolase</keyword>
<evidence type="ECO:0000256" key="7">
    <source>
        <dbReference type="PROSITE-ProRule" id="PRU10061"/>
    </source>
</evidence>
<dbReference type="SMART" id="SM00633">
    <property type="entry name" value="Glyco_10"/>
    <property type="match status" value="1"/>
</dbReference>
<evidence type="ECO:0000256" key="3">
    <source>
        <dbReference type="ARBA" id="ARBA00022801"/>
    </source>
</evidence>
<dbReference type="PROSITE" id="PS51760">
    <property type="entry name" value="GH10_2"/>
    <property type="match status" value="1"/>
</dbReference>
<evidence type="ECO:0000259" key="12">
    <source>
        <dbReference type="PROSITE" id="PS51760"/>
    </source>
</evidence>
<dbReference type="SUPFAM" id="SSF57180">
    <property type="entry name" value="Cellulose-binding domain"/>
    <property type="match status" value="1"/>
</dbReference>
<dbReference type="Pfam" id="PF00331">
    <property type="entry name" value="Glyco_hydro_10"/>
    <property type="match status" value="1"/>
</dbReference>
<keyword evidence="6 8" id="KW-0624">Polysaccharide degradation</keyword>
<dbReference type="InterPro" id="IPR000254">
    <property type="entry name" value="CBD"/>
</dbReference>